<protein>
    <submittedName>
        <fullName evidence="1">Uncharacterized protein</fullName>
    </submittedName>
</protein>
<dbReference type="Proteomes" id="UP000887159">
    <property type="component" value="Unassembled WGS sequence"/>
</dbReference>
<accession>A0A8X7BJH9</accession>
<name>A0A8X7BJH9_TRICX</name>
<sequence length="68" mass="7491">MVTSSRPTCHEFQPTSVSLLPLKIFFVGMLMLIKFVEAQSPPTGMVWEFGERVLGQVPSSSPNHGSKL</sequence>
<evidence type="ECO:0000313" key="2">
    <source>
        <dbReference type="Proteomes" id="UP000887159"/>
    </source>
</evidence>
<comment type="caution">
    <text evidence="1">The sequence shown here is derived from an EMBL/GenBank/DDBJ whole genome shotgun (WGS) entry which is preliminary data.</text>
</comment>
<proteinExistence type="predicted"/>
<gene>
    <name evidence="1" type="ORF">TNCV_4637951</name>
</gene>
<dbReference type="EMBL" id="BMAU01021404">
    <property type="protein sequence ID" value="GFY32689.1"/>
    <property type="molecule type" value="Genomic_DNA"/>
</dbReference>
<evidence type="ECO:0000313" key="1">
    <source>
        <dbReference type="EMBL" id="GFY32689.1"/>
    </source>
</evidence>
<reference evidence="1" key="1">
    <citation type="submission" date="2020-08" db="EMBL/GenBank/DDBJ databases">
        <title>Multicomponent nature underlies the extraordinary mechanical properties of spider dragline silk.</title>
        <authorList>
            <person name="Kono N."/>
            <person name="Nakamura H."/>
            <person name="Mori M."/>
            <person name="Yoshida Y."/>
            <person name="Ohtoshi R."/>
            <person name="Malay A.D."/>
            <person name="Moran D.A.P."/>
            <person name="Tomita M."/>
            <person name="Numata K."/>
            <person name="Arakawa K."/>
        </authorList>
    </citation>
    <scope>NUCLEOTIDE SEQUENCE</scope>
</reference>
<dbReference type="AlphaFoldDB" id="A0A8X7BJH9"/>
<organism evidence="1 2">
    <name type="scientific">Trichonephila clavipes</name>
    <name type="common">Golden silk orbweaver</name>
    <name type="synonym">Nephila clavipes</name>
    <dbReference type="NCBI Taxonomy" id="2585209"/>
    <lineage>
        <taxon>Eukaryota</taxon>
        <taxon>Metazoa</taxon>
        <taxon>Ecdysozoa</taxon>
        <taxon>Arthropoda</taxon>
        <taxon>Chelicerata</taxon>
        <taxon>Arachnida</taxon>
        <taxon>Araneae</taxon>
        <taxon>Araneomorphae</taxon>
        <taxon>Entelegynae</taxon>
        <taxon>Araneoidea</taxon>
        <taxon>Nephilidae</taxon>
        <taxon>Trichonephila</taxon>
    </lineage>
</organism>
<keyword evidence="2" id="KW-1185">Reference proteome</keyword>